<organism evidence="4 5">
    <name type="scientific">Halorubrum salipaludis</name>
    <dbReference type="NCBI Taxonomy" id="2032630"/>
    <lineage>
        <taxon>Archaea</taxon>
        <taxon>Methanobacteriati</taxon>
        <taxon>Methanobacteriota</taxon>
        <taxon>Stenosarchaea group</taxon>
        <taxon>Halobacteria</taxon>
        <taxon>Halobacteriales</taxon>
        <taxon>Haloferacaceae</taxon>
        <taxon>Halorubrum</taxon>
    </lineage>
</organism>
<dbReference type="EMBL" id="NSKC01000003">
    <property type="protein sequence ID" value="PAU83909.1"/>
    <property type="molecule type" value="Genomic_DNA"/>
</dbReference>
<feature type="compositionally biased region" description="Basic and acidic residues" evidence="1">
    <location>
        <begin position="136"/>
        <end position="159"/>
    </location>
</feature>
<feature type="region of interest" description="Disordered" evidence="1">
    <location>
        <begin position="85"/>
        <end position="108"/>
    </location>
</feature>
<dbReference type="Pfam" id="PF24420">
    <property type="entry name" value="DUF7551"/>
    <property type="match status" value="1"/>
</dbReference>
<dbReference type="InterPro" id="IPR055973">
    <property type="entry name" value="DUF7551"/>
</dbReference>
<evidence type="ECO:0000259" key="3">
    <source>
        <dbReference type="Pfam" id="PF24422"/>
    </source>
</evidence>
<evidence type="ECO:0000259" key="2">
    <source>
        <dbReference type="Pfam" id="PF24420"/>
    </source>
</evidence>
<dbReference type="InterPro" id="IPR055974">
    <property type="entry name" value="DUF7552"/>
</dbReference>
<feature type="domain" description="DUF7551" evidence="2">
    <location>
        <begin position="163"/>
        <end position="345"/>
    </location>
</feature>
<sequence length="347" mass="37145">MIGTTLLEIGDHIESLASETGEYSLVCARYGDRPVPAAGLRFESRAVARAAARATEQYRDALRRYDPRLPYYDVIVRQEFAGDGPDLGAGAGPNAGASGPKRSDDPHDVRRFSAAEASEWDLTEPAVEDATGAGRPGDRGGRREARDRDDRGRDRNDRGRDRVEFCHEAAAGVFEALSAGGHDDAESAVMDAYFAFAERVDDPDDLCLCLLEAMAEVLHRRLAPDEQASVLSEAASGLPPVDDADPVSGAFDRLAGAGVVDGYSRESESRPVASPDGDTVLVSNYAFTPRNGRFPTLPLVLELYRRTEPGRRPDAVRIDAVDEGWRVSLSAGSGDGPVGLASAAIRS</sequence>
<evidence type="ECO:0000313" key="4">
    <source>
        <dbReference type="EMBL" id="PAU83909.1"/>
    </source>
</evidence>
<evidence type="ECO:0000313" key="5">
    <source>
        <dbReference type="Proteomes" id="UP000218083"/>
    </source>
</evidence>
<dbReference type="OrthoDB" id="342580at2157"/>
<proteinExistence type="predicted"/>
<protein>
    <submittedName>
        <fullName evidence="4">Uncharacterized protein</fullName>
    </submittedName>
</protein>
<dbReference type="Pfam" id="PF24422">
    <property type="entry name" value="DUF7552"/>
    <property type="match status" value="1"/>
</dbReference>
<feature type="region of interest" description="Disordered" evidence="1">
    <location>
        <begin position="120"/>
        <end position="159"/>
    </location>
</feature>
<name>A0A2A2FH35_9EURY</name>
<reference evidence="4 5" key="1">
    <citation type="submission" date="2017-08" db="EMBL/GenBank/DDBJ databases">
        <title>The strain WRN001 was isolated from Binhai saline alkaline soil, Tianjin, China.</title>
        <authorList>
            <person name="Liu D."/>
            <person name="Zhang G."/>
        </authorList>
    </citation>
    <scope>NUCLEOTIDE SEQUENCE [LARGE SCALE GENOMIC DNA]</scope>
    <source>
        <strain evidence="4 5">WN019</strain>
    </source>
</reference>
<feature type="domain" description="DUF7552" evidence="3">
    <location>
        <begin position="5"/>
        <end position="79"/>
    </location>
</feature>
<dbReference type="RefSeq" id="WP_095636275.1">
    <property type="nucleotide sequence ID" value="NZ_NSKC01000003.1"/>
</dbReference>
<gene>
    <name evidence="4" type="ORF">CK500_05595</name>
</gene>
<keyword evidence="5" id="KW-1185">Reference proteome</keyword>
<dbReference type="AlphaFoldDB" id="A0A2A2FH35"/>
<dbReference type="Proteomes" id="UP000218083">
    <property type="component" value="Unassembled WGS sequence"/>
</dbReference>
<evidence type="ECO:0000256" key="1">
    <source>
        <dbReference type="SAM" id="MobiDB-lite"/>
    </source>
</evidence>
<comment type="caution">
    <text evidence="4">The sequence shown here is derived from an EMBL/GenBank/DDBJ whole genome shotgun (WGS) entry which is preliminary data.</text>
</comment>
<accession>A0A2A2FH35</accession>